<name>A0A162D4G6_9BACL</name>
<dbReference type="GO" id="GO:0010411">
    <property type="term" value="P:xyloglucan metabolic process"/>
    <property type="evidence" value="ECO:0007669"/>
    <property type="project" value="TreeGrafter"/>
</dbReference>
<proteinExistence type="predicted"/>
<comment type="caution">
    <text evidence="2">The sequence shown here is derived from an EMBL/GenBank/DDBJ whole genome shotgun (WGS) entry which is preliminary data.</text>
</comment>
<keyword evidence="1" id="KW-0472">Membrane</keyword>
<dbReference type="InterPro" id="IPR015943">
    <property type="entry name" value="WD40/YVTN_repeat-like_dom_sf"/>
</dbReference>
<dbReference type="SUPFAM" id="SSF110296">
    <property type="entry name" value="Oligoxyloglucan reducing end-specific cellobiohydrolase"/>
    <property type="match status" value="1"/>
</dbReference>
<dbReference type="Gene3D" id="2.130.10.10">
    <property type="entry name" value="YVTN repeat-like/Quinoprotein amine dehydrogenase"/>
    <property type="match status" value="2"/>
</dbReference>
<dbReference type="PANTHER" id="PTHR43739">
    <property type="entry name" value="XYLOGLUCANASE (EUROFUNG)"/>
    <property type="match status" value="1"/>
</dbReference>
<keyword evidence="1" id="KW-0812">Transmembrane</keyword>
<dbReference type="RefSeq" id="WP_036638515.1">
    <property type="nucleotide sequence ID" value="NZ_JBCMWP010000019.1"/>
</dbReference>
<gene>
    <name evidence="2" type="ORF">AWU65_02365</name>
</gene>
<sequence>MTDKKSKKKRKGISLGIGSLFSVVMIVLIGFAIWGNVKKSNDTTLDTLNADSNTHPHIFSYSPSNDTVWVGTHTGVYELKDDIFQRTLPELRTNDIMGLEIDPFDPTRIFVSGHGFVKRSVDGGETWQTIENGLPNAAKPDEPDAHYLTMDPDDPNHLFTLLAGEGDNLYETRDGGNTWTNVTSLPAGAYSITMMTGSPSSILAGTETGLVRYDIQNGTVQENKLTNDPVYQVITLPNKEVVTMTESGFQKSMDLKTWTAMDIELNGEIPLGIKASKQDSNRLVIITDRYSVYESSNGGEKWTRTK</sequence>
<accession>A0A162D4G6</accession>
<dbReference type="AlphaFoldDB" id="A0A162D4G6"/>
<keyword evidence="3" id="KW-1185">Reference proteome</keyword>
<keyword evidence="1" id="KW-1133">Transmembrane helix</keyword>
<organism evidence="2 3">
    <name type="scientific">Paenibacillus glucanolyticus</name>
    <dbReference type="NCBI Taxonomy" id="59843"/>
    <lineage>
        <taxon>Bacteria</taxon>
        <taxon>Bacillati</taxon>
        <taxon>Bacillota</taxon>
        <taxon>Bacilli</taxon>
        <taxon>Bacillales</taxon>
        <taxon>Paenibacillaceae</taxon>
        <taxon>Paenibacillus</taxon>
    </lineage>
</organism>
<evidence type="ECO:0000313" key="2">
    <source>
        <dbReference type="EMBL" id="KZS44852.1"/>
    </source>
</evidence>
<feature type="transmembrane region" description="Helical" evidence="1">
    <location>
        <begin position="12"/>
        <end position="34"/>
    </location>
</feature>
<reference evidence="2" key="1">
    <citation type="journal article" date="2016" name="Genome Announc.">
        <title>Draft genomes of two strains of Paenibacillus glucanolyticus with capability to degrade lignocellulose.</title>
        <authorList>
            <person name="Mathews S.L."/>
            <person name="Pawlak J."/>
            <person name="Grunden A.M."/>
        </authorList>
    </citation>
    <scope>NUCLEOTIDE SEQUENCE [LARGE SCALE GENOMIC DNA]</scope>
    <source>
        <strain evidence="2">SLM1</strain>
    </source>
</reference>
<dbReference type="InterPro" id="IPR052025">
    <property type="entry name" value="Xyloglucanase_GH74"/>
</dbReference>
<dbReference type="Proteomes" id="UP000076796">
    <property type="component" value="Unassembled WGS sequence"/>
</dbReference>
<protein>
    <recommendedName>
        <fullName evidence="4">Sortilin N-terminal domain-containing protein</fullName>
    </recommendedName>
</protein>
<dbReference type="EMBL" id="LWMH01000001">
    <property type="protein sequence ID" value="KZS44852.1"/>
    <property type="molecule type" value="Genomic_DNA"/>
</dbReference>
<dbReference type="PANTHER" id="PTHR43739:SF5">
    <property type="entry name" value="EXO-ALPHA-SIALIDASE"/>
    <property type="match status" value="1"/>
</dbReference>
<evidence type="ECO:0000256" key="1">
    <source>
        <dbReference type="SAM" id="Phobius"/>
    </source>
</evidence>
<evidence type="ECO:0000313" key="3">
    <source>
        <dbReference type="Proteomes" id="UP000076796"/>
    </source>
</evidence>
<evidence type="ECO:0008006" key="4">
    <source>
        <dbReference type="Google" id="ProtNLM"/>
    </source>
</evidence>